<evidence type="ECO:0000313" key="5">
    <source>
        <dbReference type="EMBL" id="MEF3367349.1"/>
    </source>
</evidence>
<dbReference type="Proteomes" id="UP001350748">
    <property type="component" value="Unassembled WGS sequence"/>
</dbReference>
<organism evidence="5 6">
    <name type="scientific">Methylocystis borbori</name>
    <dbReference type="NCBI Taxonomy" id="3118750"/>
    <lineage>
        <taxon>Bacteria</taxon>
        <taxon>Pseudomonadati</taxon>
        <taxon>Pseudomonadota</taxon>
        <taxon>Alphaproteobacteria</taxon>
        <taxon>Hyphomicrobiales</taxon>
        <taxon>Methylocystaceae</taxon>
        <taxon>Methylocystis</taxon>
    </lineage>
</organism>
<evidence type="ECO:0000256" key="2">
    <source>
        <dbReference type="ARBA" id="ARBA00022729"/>
    </source>
</evidence>
<dbReference type="PANTHER" id="PTHR30483:SF6">
    <property type="entry name" value="PERIPLASMIC BINDING PROTEIN OF ABC TRANSPORTER FOR NATURAL AMINO ACIDS"/>
    <property type="match status" value="1"/>
</dbReference>
<dbReference type="InterPro" id="IPR028081">
    <property type="entry name" value="Leu-bd"/>
</dbReference>
<protein>
    <submittedName>
        <fullName evidence="5">Penicillin-binding protein activator</fullName>
    </submittedName>
</protein>
<keyword evidence="3" id="KW-0813">Transport</keyword>
<reference evidence="5 6" key="1">
    <citation type="submission" date="2024-02" db="EMBL/GenBank/DDBJ databases">
        <authorList>
            <person name="Grouzdev D."/>
        </authorList>
    </citation>
    <scope>NUCLEOTIDE SEQUENCE [LARGE SCALE GENOMIC DNA]</scope>
    <source>
        <strain evidence="5 6">9N</strain>
    </source>
</reference>
<dbReference type="CDD" id="cd06339">
    <property type="entry name" value="PBP1_YraM_LppC_lipoprotein-like"/>
    <property type="match status" value="1"/>
</dbReference>
<keyword evidence="3" id="KW-0029">Amino-acid transport</keyword>
<dbReference type="SUPFAM" id="SSF53822">
    <property type="entry name" value="Periplasmic binding protein-like I"/>
    <property type="match status" value="1"/>
</dbReference>
<name>A0ABU7XJ05_9HYPH</name>
<evidence type="ECO:0000256" key="3">
    <source>
        <dbReference type="ARBA" id="ARBA00022970"/>
    </source>
</evidence>
<keyword evidence="6" id="KW-1185">Reference proteome</keyword>
<sequence>MALARARAWRSAWSAGWGASVVKRAALVGCAAALAACHPGNLPGAPGARDLKLSGSTDAAPAENEAIGNGAVKIGLIVPLTGPSGPSSVGASLRNAAKLAYADSGANDVTILVKDDRSTPAGAAAATQAAINEGAEIILGPVFGAGVKEASRVARAANKPMIAFSTDASAATRGSYLLSFPVEGYVDRGVNFASQRGKKSIAALVPENDYGTVAMAQFQQSAANYGVRVPVIERYKPGAPADSVKRLAAARDQFDALFIPEQAEAMTAVSKELVANGIDSKKVQIFGTGLWNDARTLSLPALQGAWFTAPENAGFNAFAQRYKAKYGADPARVATLAYDAVSLAIALSRSQGSQRYSENVLTNPSGFNGADGVFRFRSDGGNDRGLSVLEIGGGAAKIISPAPRNFTGNGA</sequence>
<comment type="similarity">
    <text evidence="1">Belongs to the leucine-binding protein family.</text>
</comment>
<dbReference type="InterPro" id="IPR051010">
    <property type="entry name" value="BCAA_transport"/>
</dbReference>
<dbReference type="Gene3D" id="3.40.50.2300">
    <property type="match status" value="2"/>
</dbReference>
<proteinExistence type="inferred from homology"/>
<dbReference type="EMBL" id="JAZHYN010000039">
    <property type="protein sequence ID" value="MEF3367349.1"/>
    <property type="molecule type" value="Genomic_DNA"/>
</dbReference>
<evidence type="ECO:0000259" key="4">
    <source>
        <dbReference type="Pfam" id="PF13458"/>
    </source>
</evidence>
<dbReference type="Pfam" id="PF13458">
    <property type="entry name" value="Peripla_BP_6"/>
    <property type="match status" value="1"/>
</dbReference>
<dbReference type="PANTHER" id="PTHR30483">
    <property type="entry name" value="LEUCINE-SPECIFIC-BINDING PROTEIN"/>
    <property type="match status" value="1"/>
</dbReference>
<feature type="domain" description="Leucine-binding protein" evidence="4">
    <location>
        <begin position="72"/>
        <end position="392"/>
    </location>
</feature>
<comment type="caution">
    <text evidence="5">The sequence shown here is derived from an EMBL/GenBank/DDBJ whole genome shotgun (WGS) entry which is preliminary data.</text>
</comment>
<evidence type="ECO:0000256" key="1">
    <source>
        <dbReference type="ARBA" id="ARBA00010062"/>
    </source>
</evidence>
<dbReference type="InterPro" id="IPR028082">
    <property type="entry name" value="Peripla_BP_I"/>
</dbReference>
<evidence type="ECO:0000313" key="6">
    <source>
        <dbReference type="Proteomes" id="UP001350748"/>
    </source>
</evidence>
<accession>A0ABU7XJ05</accession>
<keyword evidence="2" id="KW-0732">Signal</keyword>
<gene>
    <name evidence="5" type="ORF">V3H18_12465</name>
</gene>